<evidence type="ECO:0000256" key="1">
    <source>
        <dbReference type="ARBA" id="ARBA00038345"/>
    </source>
</evidence>
<dbReference type="PANTHER" id="PTHR43472:SF1">
    <property type="entry name" value="PHOSPHORIBOSYLAMINE--GLYCINE LIGASE, CHLOROPLASTIC"/>
    <property type="match status" value="1"/>
</dbReference>
<sequence>MGIQVFHAGTALKEGGGVITSGGRVLTVTAVRPTLEAALRSANEGVAAVSFPDAVYRRDIGHRAIAYLTRS</sequence>
<dbReference type="SUPFAM" id="SSF51246">
    <property type="entry name" value="Rudiment single hybrid motif"/>
    <property type="match status" value="1"/>
</dbReference>
<dbReference type="Proteomes" id="UP001529510">
    <property type="component" value="Unassembled WGS sequence"/>
</dbReference>
<dbReference type="AlphaFoldDB" id="A0ABD0S132"/>
<reference evidence="5 6" key="1">
    <citation type="submission" date="2024-05" db="EMBL/GenBank/DDBJ databases">
        <title>Genome sequencing and assembly of Indian major carp, Cirrhinus mrigala (Hamilton, 1822).</title>
        <authorList>
            <person name="Mohindra V."/>
            <person name="Chowdhury L.M."/>
            <person name="Lal K."/>
            <person name="Jena J.K."/>
        </authorList>
    </citation>
    <scope>NUCLEOTIDE SEQUENCE [LARGE SCALE GENOMIC DNA]</scope>
    <source>
        <strain evidence="5">CM1030</strain>
        <tissue evidence="5">Blood</tissue>
    </source>
</reference>
<dbReference type="InterPro" id="IPR000115">
    <property type="entry name" value="PRibGlycinamide_synth"/>
</dbReference>
<dbReference type="Gene3D" id="3.90.600.10">
    <property type="entry name" value="Phosphoribosylglycinamide synthetase, C-terminal domain"/>
    <property type="match status" value="1"/>
</dbReference>
<keyword evidence="6" id="KW-1185">Reference proteome</keyword>
<organism evidence="5 6">
    <name type="scientific">Cirrhinus mrigala</name>
    <name type="common">Mrigala</name>
    <dbReference type="NCBI Taxonomy" id="683832"/>
    <lineage>
        <taxon>Eukaryota</taxon>
        <taxon>Metazoa</taxon>
        <taxon>Chordata</taxon>
        <taxon>Craniata</taxon>
        <taxon>Vertebrata</taxon>
        <taxon>Euteleostomi</taxon>
        <taxon>Actinopterygii</taxon>
        <taxon>Neopterygii</taxon>
        <taxon>Teleostei</taxon>
        <taxon>Ostariophysi</taxon>
        <taxon>Cypriniformes</taxon>
        <taxon>Cyprinidae</taxon>
        <taxon>Labeoninae</taxon>
        <taxon>Labeonini</taxon>
        <taxon>Cirrhinus</taxon>
    </lineage>
</organism>
<dbReference type="Pfam" id="PF02843">
    <property type="entry name" value="GARS_C"/>
    <property type="match status" value="1"/>
</dbReference>
<dbReference type="SMART" id="SM01210">
    <property type="entry name" value="GARS_C"/>
    <property type="match status" value="1"/>
</dbReference>
<evidence type="ECO:0000313" key="5">
    <source>
        <dbReference type="EMBL" id="KAL0204416.1"/>
    </source>
</evidence>
<feature type="domain" description="Phosphoribosylglycinamide synthetase C-domain" evidence="4">
    <location>
        <begin position="2"/>
        <end position="65"/>
    </location>
</feature>
<dbReference type="EMBL" id="JAMKFB020000001">
    <property type="protein sequence ID" value="KAL0204416.1"/>
    <property type="molecule type" value="Genomic_DNA"/>
</dbReference>
<protein>
    <recommendedName>
        <fullName evidence="2">Glycinamide ribonucleotide synthetase</fullName>
    </recommendedName>
    <alternativeName>
        <fullName evidence="3">Phosphoribosylglycinamide synthetase</fullName>
    </alternativeName>
</protein>
<feature type="non-terminal residue" evidence="5">
    <location>
        <position position="1"/>
    </location>
</feature>
<name>A0ABD0S132_CIRMR</name>
<gene>
    <name evidence="5" type="ORF">M9458_002434</name>
</gene>
<comment type="similarity">
    <text evidence="1">Belongs to the GARS family.</text>
</comment>
<proteinExistence type="inferred from homology"/>
<evidence type="ECO:0000259" key="4">
    <source>
        <dbReference type="SMART" id="SM01210"/>
    </source>
</evidence>
<evidence type="ECO:0000256" key="2">
    <source>
        <dbReference type="ARBA" id="ARBA00042242"/>
    </source>
</evidence>
<dbReference type="InterPro" id="IPR037123">
    <property type="entry name" value="PRibGlycinamide_synth_C_sf"/>
</dbReference>
<accession>A0ABD0S132</accession>
<comment type="caution">
    <text evidence="5">The sequence shown here is derived from an EMBL/GenBank/DDBJ whole genome shotgun (WGS) entry which is preliminary data.</text>
</comment>
<dbReference type="InterPro" id="IPR011054">
    <property type="entry name" value="Rudment_hybrid_motif"/>
</dbReference>
<dbReference type="PANTHER" id="PTHR43472">
    <property type="entry name" value="PHOSPHORIBOSYLAMINE--GLYCINE LIGASE"/>
    <property type="match status" value="1"/>
</dbReference>
<dbReference type="InterPro" id="IPR020560">
    <property type="entry name" value="PRibGlycinamide_synth_C-dom"/>
</dbReference>
<feature type="non-terminal residue" evidence="5">
    <location>
        <position position="71"/>
    </location>
</feature>
<evidence type="ECO:0000256" key="3">
    <source>
        <dbReference type="ARBA" id="ARBA00042864"/>
    </source>
</evidence>
<evidence type="ECO:0000313" key="6">
    <source>
        <dbReference type="Proteomes" id="UP001529510"/>
    </source>
</evidence>